<proteinExistence type="predicted"/>
<accession>A0A835K2R1</accession>
<organism evidence="1 2">
    <name type="scientific">Salix dunnii</name>
    <dbReference type="NCBI Taxonomy" id="1413687"/>
    <lineage>
        <taxon>Eukaryota</taxon>
        <taxon>Viridiplantae</taxon>
        <taxon>Streptophyta</taxon>
        <taxon>Embryophyta</taxon>
        <taxon>Tracheophyta</taxon>
        <taxon>Spermatophyta</taxon>
        <taxon>Magnoliopsida</taxon>
        <taxon>eudicotyledons</taxon>
        <taxon>Gunneridae</taxon>
        <taxon>Pentapetalae</taxon>
        <taxon>rosids</taxon>
        <taxon>fabids</taxon>
        <taxon>Malpighiales</taxon>
        <taxon>Salicaceae</taxon>
        <taxon>Saliceae</taxon>
        <taxon>Salix</taxon>
    </lineage>
</organism>
<comment type="caution">
    <text evidence="1">The sequence shown here is derived from an EMBL/GenBank/DDBJ whole genome shotgun (WGS) entry which is preliminary data.</text>
</comment>
<dbReference type="AlphaFoldDB" id="A0A835K2R1"/>
<dbReference type="Proteomes" id="UP000657918">
    <property type="component" value="Unassembled WGS sequence"/>
</dbReference>
<evidence type="ECO:0000313" key="2">
    <source>
        <dbReference type="Proteomes" id="UP000657918"/>
    </source>
</evidence>
<name>A0A835K2R1_9ROSI</name>
<dbReference type="EMBL" id="JADGMS010000005">
    <property type="protein sequence ID" value="KAF9683177.1"/>
    <property type="molecule type" value="Genomic_DNA"/>
</dbReference>
<evidence type="ECO:0000313" key="1">
    <source>
        <dbReference type="EMBL" id="KAF9683177.1"/>
    </source>
</evidence>
<keyword evidence="2" id="KW-1185">Reference proteome</keyword>
<gene>
    <name evidence="1" type="ORF">SADUNF_Sadunf05G0185300</name>
</gene>
<reference evidence="1 2" key="1">
    <citation type="submission" date="2020-10" db="EMBL/GenBank/DDBJ databases">
        <title>Plant Genome Project.</title>
        <authorList>
            <person name="Zhang R.-G."/>
        </authorList>
    </citation>
    <scope>NUCLEOTIDE SEQUENCE [LARGE SCALE GENOMIC DNA]</scope>
    <source>
        <strain evidence="1">FAFU-HL-1</strain>
        <tissue evidence="1">Leaf</tissue>
    </source>
</reference>
<sequence>MSGLLKLHTLNSPKSRKKLSQATISRRWPYLLTNSQIGERGILQARTHTVRKENRPVPLPLFSFLWKKWDTAIDFEEPYSIPAL</sequence>
<protein>
    <submittedName>
        <fullName evidence="1">Uncharacterized protein</fullName>
    </submittedName>
</protein>